<dbReference type="eggNOG" id="ENOG502SPR5">
    <property type="taxonomic scope" value="Eukaryota"/>
</dbReference>
<name>D8Q1G4_SCHCM</name>
<organism evidence="2">
    <name type="scientific">Schizophyllum commune (strain H4-8 / FGSC 9210)</name>
    <name type="common">Split gill fungus</name>
    <dbReference type="NCBI Taxonomy" id="578458"/>
    <lineage>
        <taxon>Eukaryota</taxon>
        <taxon>Fungi</taxon>
        <taxon>Dikarya</taxon>
        <taxon>Basidiomycota</taxon>
        <taxon>Agaricomycotina</taxon>
        <taxon>Agaricomycetes</taxon>
        <taxon>Agaricomycetidae</taxon>
        <taxon>Agaricales</taxon>
        <taxon>Schizophyllaceae</taxon>
        <taxon>Schizophyllum</taxon>
    </lineage>
</organism>
<dbReference type="STRING" id="578458.D8Q1G4"/>
<protein>
    <submittedName>
        <fullName evidence="1">Uncharacterized protein</fullName>
    </submittedName>
</protein>
<dbReference type="GeneID" id="9595939"/>
<dbReference type="OMA" id="GSGPWFY"/>
<dbReference type="HOGENOM" id="CLU_071125_1_0_1"/>
<sequence>MAPNTNSCVGAKYPDECRVASQAAQPILDSFATYALNNTNEQAAVISLMLYESGEFKYNWGHFVAGETVHTPGKGTRNMQSATYNEMYARELFGDNKVNTANSTGGADGILELVSPDGPSFASAAWFLTSQCDETVREGVQSGTQDGWSVYITDCIGTTVDQGRIDYWNKAKEALGAQ</sequence>
<dbReference type="VEuPathDB" id="FungiDB:SCHCODRAFT_02619344"/>
<dbReference type="AlphaFoldDB" id="D8Q1G4"/>
<dbReference type="EMBL" id="GL377305">
    <property type="protein sequence ID" value="EFI97936.1"/>
    <property type="molecule type" value="Genomic_DNA"/>
</dbReference>
<reference evidence="1 2" key="1">
    <citation type="journal article" date="2010" name="Nat. Biotechnol.">
        <title>Genome sequence of the model mushroom Schizophyllum commune.</title>
        <authorList>
            <person name="Ohm R.A."/>
            <person name="de Jong J.F."/>
            <person name="Lugones L.G."/>
            <person name="Aerts A."/>
            <person name="Kothe E."/>
            <person name="Stajich J.E."/>
            <person name="de Vries R.P."/>
            <person name="Record E."/>
            <person name="Levasseur A."/>
            <person name="Baker S.E."/>
            <person name="Bartholomew K.A."/>
            <person name="Coutinho P.M."/>
            <person name="Erdmann S."/>
            <person name="Fowler T.J."/>
            <person name="Gathman A.C."/>
            <person name="Lombard V."/>
            <person name="Henrissat B."/>
            <person name="Knabe N."/>
            <person name="Kuees U."/>
            <person name="Lilly W.W."/>
            <person name="Lindquist E."/>
            <person name="Lucas S."/>
            <person name="Magnuson J.K."/>
            <person name="Piumi F."/>
            <person name="Raudaskoski M."/>
            <person name="Salamov A."/>
            <person name="Schmutz J."/>
            <person name="Schwarze F.W.M.R."/>
            <person name="vanKuyk P.A."/>
            <person name="Horton J.S."/>
            <person name="Grigoriev I.V."/>
            <person name="Woesten H.A.B."/>
        </authorList>
    </citation>
    <scope>NUCLEOTIDE SEQUENCE [LARGE SCALE GENOMIC DNA]</scope>
    <source>
        <strain evidence="2">H4-8 / FGSC 9210</strain>
    </source>
</reference>
<keyword evidence="2" id="KW-1185">Reference proteome</keyword>
<evidence type="ECO:0000313" key="2">
    <source>
        <dbReference type="Proteomes" id="UP000007431"/>
    </source>
</evidence>
<dbReference type="Proteomes" id="UP000007431">
    <property type="component" value="Unassembled WGS sequence"/>
</dbReference>
<evidence type="ECO:0000313" key="1">
    <source>
        <dbReference type="EMBL" id="EFI97936.1"/>
    </source>
</evidence>
<dbReference type="KEGG" id="scm:SCHCO_02619344"/>
<dbReference type="OrthoDB" id="2349272at2759"/>
<accession>D8Q1G4</accession>
<gene>
    <name evidence="1" type="ORF">SCHCODRAFT_53999</name>
</gene>
<dbReference type="InParanoid" id="D8Q1G4"/>
<proteinExistence type="predicted"/>